<dbReference type="HOGENOM" id="CLU_700565_0_0_1"/>
<dbReference type="Proteomes" id="UP000053758">
    <property type="component" value="Unassembled WGS sequence"/>
</dbReference>
<accession>A0A081CE06</accession>
<dbReference type="GeneID" id="26303929"/>
<reference evidence="2" key="1">
    <citation type="journal article" date="2014" name="Genome Announc.">
        <title>Draft Genome Sequence of the Yeast Pseudozyma antarctica Type Strain JCM10317, a Producer of the Glycolipid Biosurfactants, Mannosylerythritol Lipids.</title>
        <authorList>
            <person name="Saika A."/>
            <person name="Koike H."/>
            <person name="Hori T."/>
            <person name="Fukuoka T."/>
            <person name="Sato S."/>
            <person name="Habe H."/>
            <person name="Kitamoto D."/>
            <person name="Morita T."/>
        </authorList>
    </citation>
    <scope>NUCLEOTIDE SEQUENCE [LARGE SCALE GENOMIC DNA]</scope>
    <source>
        <strain evidence="2">JCM 10317</strain>
    </source>
</reference>
<name>A0A081CE06_PSEA2</name>
<dbReference type="RefSeq" id="XP_014656689.1">
    <property type="nucleotide sequence ID" value="XM_014801203.1"/>
</dbReference>
<protein>
    <submittedName>
        <fullName evidence="1">Uncharacterized protein</fullName>
    </submittedName>
</protein>
<sequence length="349" mass="36901">MSQPNTAAIAVGAIFGGIALIIVSYKVYCKLWHCMHRAEQLPPISQPPTAYRGGVVVATLPTIAAPSYRRDGSSDHLASSISTSPQDGFVSTSTSEMPSPSIRPLDSVVLSTPGGYEPQFGGTSVMSSSSSTMTLKRSYLRSPSSHSFASSRRESYLPHSPRNRDSIQIVPPQPLGGMAEPRGLARDRSVDEFTSGLIWTETGDRRAARANQRQQYLRSGPTRQSETPSAVGSSQSSSGSAVMEAEELGAPEMQSVGAGSLARPAHLVSTAAIDPHLLRAEDSPLERLQSNAGQARPLPTRSSSQSNSNRSDSNASPILSPFGQDSPGESQPATEQAHSSSADQADEPK</sequence>
<dbReference type="EMBL" id="DF830074">
    <property type="protein sequence ID" value="GAK64902.1"/>
    <property type="molecule type" value="Genomic_DNA"/>
</dbReference>
<dbReference type="AlphaFoldDB" id="A0A081CE06"/>
<evidence type="ECO:0000313" key="2">
    <source>
        <dbReference type="Proteomes" id="UP000053758"/>
    </source>
</evidence>
<keyword evidence="2" id="KW-1185">Reference proteome</keyword>
<proteinExistence type="predicted"/>
<organism evidence="1 2">
    <name type="scientific">Pseudozyma antarctica</name>
    <name type="common">Yeast</name>
    <name type="synonym">Candida antarctica</name>
    <dbReference type="NCBI Taxonomy" id="84753"/>
    <lineage>
        <taxon>Eukaryota</taxon>
        <taxon>Fungi</taxon>
        <taxon>Dikarya</taxon>
        <taxon>Basidiomycota</taxon>
        <taxon>Ustilaginomycotina</taxon>
        <taxon>Ustilaginomycetes</taxon>
        <taxon>Ustilaginales</taxon>
        <taxon>Ustilaginaceae</taxon>
        <taxon>Moesziomyces</taxon>
    </lineage>
</organism>
<evidence type="ECO:0000313" key="1">
    <source>
        <dbReference type="EMBL" id="GAK64902.1"/>
    </source>
</evidence>
<gene>
    <name evidence="1" type="ORF">PAN0_007c3118</name>
</gene>
<dbReference type="OrthoDB" id="3366429at2759"/>